<protein>
    <recommendedName>
        <fullName evidence="2">Barstar (barnase inhibitor) domain-containing protein</fullName>
    </recommendedName>
</protein>
<dbReference type="InterPro" id="IPR000468">
    <property type="entry name" value="Barstar"/>
</dbReference>
<gene>
    <name evidence="3" type="ORF">GCM10022223_47320</name>
</gene>
<keyword evidence="4" id="KW-1185">Reference proteome</keyword>
<evidence type="ECO:0000313" key="3">
    <source>
        <dbReference type="EMBL" id="GAA3624776.1"/>
    </source>
</evidence>
<dbReference type="SUPFAM" id="SSF52038">
    <property type="entry name" value="Barstar-related"/>
    <property type="match status" value="1"/>
</dbReference>
<proteinExistence type="inferred from homology"/>
<evidence type="ECO:0000256" key="1">
    <source>
        <dbReference type="ARBA" id="ARBA00006845"/>
    </source>
</evidence>
<dbReference type="Proteomes" id="UP001501074">
    <property type="component" value="Unassembled WGS sequence"/>
</dbReference>
<dbReference type="InterPro" id="IPR035905">
    <property type="entry name" value="Barstar-like_sf"/>
</dbReference>
<name>A0ABP7A4G1_9ACTN</name>
<dbReference type="Pfam" id="PF01337">
    <property type="entry name" value="Barstar"/>
    <property type="match status" value="1"/>
</dbReference>
<comment type="caution">
    <text evidence="3">The sequence shown here is derived from an EMBL/GenBank/DDBJ whole genome shotgun (WGS) entry which is preliminary data.</text>
</comment>
<reference evidence="4" key="1">
    <citation type="journal article" date="2019" name="Int. J. Syst. Evol. Microbiol.">
        <title>The Global Catalogue of Microorganisms (GCM) 10K type strain sequencing project: providing services to taxonomists for standard genome sequencing and annotation.</title>
        <authorList>
            <consortium name="The Broad Institute Genomics Platform"/>
            <consortium name="The Broad Institute Genome Sequencing Center for Infectious Disease"/>
            <person name="Wu L."/>
            <person name="Ma J."/>
        </authorList>
    </citation>
    <scope>NUCLEOTIDE SEQUENCE [LARGE SCALE GENOMIC DNA]</scope>
    <source>
        <strain evidence="4">JCM 16902</strain>
    </source>
</reference>
<evidence type="ECO:0000259" key="2">
    <source>
        <dbReference type="Pfam" id="PF01337"/>
    </source>
</evidence>
<dbReference type="EMBL" id="BAAAZO010000009">
    <property type="protein sequence ID" value="GAA3624776.1"/>
    <property type="molecule type" value="Genomic_DNA"/>
</dbReference>
<dbReference type="Gene3D" id="3.30.370.10">
    <property type="entry name" value="Barstar-like"/>
    <property type="match status" value="1"/>
</dbReference>
<accession>A0ABP7A4G1</accession>
<feature type="domain" description="Barstar (barnase inhibitor)" evidence="2">
    <location>
        <begin position="44"/>
        <end position="119"/>
    </location>
</feature>
<evidence type="ECO:0000313" key="4">
    <source>
        <dbReference type="Proteomes" id="UP001501074"/>
    </source>
</evidence>
<organism evidence="3 4">
    <name type="scientific">Kineosporia mesophila</name>
    <dbReference type="NCBI Taxonomy" id="566012"/>
    <lineage>
        <taxon>Bacteria</taxon>
        <taxon>Bacillati</taxon>
        <taxon>Actinomycetota</taxon>
        <taxon>Actinomycetes</taxon>
        <taxon>Kineosporiales</taxon>
        <taxon>Kineosporiaceae</taxon>
        <taxon>Kineosporia</taxon>
    </lineage>
</organism>
<sequence length="152" mass="16800">MSDAMRVSPQPLFDLLPLRPHLIAPEHVEAVNGRFADEGFRIVTVRADSQHVRTVDDLLGEISKALGLSTEGPVNWPAFNDWLGDLLVDEGKPLVIVVHGLDAILRRNVQAYLQCVHGLLGMTEAYRSPEYPELAQLEYVFPGAWAKFGGKA</sequence>
<comment type="similarity">
    <text evidence="1">Belongs to the barstar family.</text>
</comment>